<keyword evidence="3" id="KW-1185">Reference proteome</keyword>
<feature type="transmembrane region" description="Helical" evidence="1">
    <location>
        <begin position="65"/>
        <end position="84"/>
    </location>
</feature>
<keyword evidence="1" id="KW-0472">Membrane</keyword>
<name>A0A7X5AN64_9GAMM</name>
<dbReference type="AlphaFoldDB" id="A0A7X5AN64"/>
<gene>
    <name evidence="2" type="ORF">GRB80_11945</name>
</gene>
<dbReference type="EMBL" id="WUTS01000001">
    <property type="protein sequence ID" value="NAW13559.1"/>
    <property type="molecule type" value="Genomic_DNA"/>
</dbReference>
<reference evidence="2 3" key="1">
    <citation type="submission" date="2019-12" db="EMBL/GenBank/DDBJ databases">
        <title>Draft genome sequencing of Halomonas icarensis D1-1.</title>
        <authorList>
            <person name="Pandiyan K."/>
            <person name="Kushwaha P."/>
            <person name="Gowdham M."/>
            <person name="Chakdar H."/>
            <person name="Singh A."/>
            <person name="Kumar M."/>
            <person name="Saxena A.K."/>
        </authorList>
    </citation>
    <scope>NUCLEOTIDE SEQUENCE [LARGE SCALE GENOMIC DNA]</scope>
    <source>
        <strain evidence="2 3">D1-1</strain>
    </source>
</reference>
<keyword evidence="1" id="KW-1133">Transmembrane helix</keyword>
<feature type="transmembrane region" description="Helical" evidence="1">
    <location>
        <begin position="7"/>
        <end position="27"/>
    </location>
</feature>
<keyword evidence="1" id="KW-0812">Transmembrane</keyword>
<proteinExistence type="predicted"/>
<dbReference type="RefSeq" id="WP_161423716.1">
    <property type="nucleotide sequence ID" value="NZ_JARWMY010000013.1"/>
</dbReference>
<evidence type="ECO:0000313" key="3">
    <source>
        <dbReference type="Proteomes" id="UP000448235"/>
    </source>
</evidence>
<evidence type="ECO:0000313" key="2">
    <source>
        <dbReference type="EMBL" id="NAW13559.1"/>
    </source>
</evidence>
<feature type="transmembrane region" description="Helical" evidence="1">
    <location>
        <begin position="33"/>
        <end position="53"/>
    </location>
</feature>
<dbReference type="Proteomes" id="UP000448235">
    <property type="component" value="Unassembled WGS sequence"/>
</dbReference>
<feature type="transmembrane region" description="Helical" evidence="1">
    <location>
        <begin position="90"/>
        <end position="109"/>
    </location>
</feature>
<sequence>MNLQRAYRLLALFYTVLLLVGAIALLAGGGSALSLVHLALGALAVVGLWGYTLNRGFMSPSLWRPLAAVLAVVALIQLWAIFSLSLSGEMLTWMLASTIFSLLLLVILYRYGDRDQAHWATPEELEAARRLEAMLEEGEGPLQAESRDGERESRVTVIKSGDAYHASVTRRRHAEREAFEERFRHPATLVFFLEKFAGVSVGDFKRPGAA</sequence>
<evidence type="ECO:0000256" key="1">
    <source>
        <dbReference type="SAM" id="Phobius"/>
    </source>
</evidence>
<organism evidence="2 3">
    <name type="scientific">Halomonas icarae</name>
    <dbReference type="NCBI Taxonomy" id="2691040"/>
    <lineage>
        <taxon>Bacteria</taxon>
        <taxon>Pseudomonadati</taxon>
        <taxon>Pseudomonadota</taxon>
        <taxon>Gammaproteobacteria</taxon>
        <taxon>Oceanospirillales</taxon>
        <taxon>Halomonadaceae</taxon>
        <taxon>Halomonas</taxon>
    </lineage>
</organism>
<comment type="caution">
    <text evidence="2">The sequence shown here is derived from an EMBL/GenBank/DDBJ whole genome shotgun (WGS) entry which is preliminary data.</text>
</comment>
<protein>
    <submittedName>
        <fullName evidence="2">Uncharacterized protein</fullName>
    </submittedName>
</protein>
<accession>A0A7X5AN64</accession>